<accession>A0A5B0N3X8</accession>
<dbReference type="PANTHER" id="PTHR46169:SF15">
    <property type="entry name" value="INNER CENTROMERE PROTEIN A-LIKE ISOFORM X1-RELATED"/>
    <property type="match status" value="1"/>
</dbReference>
<name>A0A5B0N3X8_PUCGR</name>
<evidence type="ECO:0000256" key="1">
    <source>
        <dbReference type="SAM" id="MobiDB-lite"/>
    </source>
</evidence>
<dbReference type="InterPro" id="IPR052717">
    <property type="entry name" value="Vacuolar_transposase_reg"/>
</dbReference>
<dbReference type="GO" id="GO:0005634">
    <property type="term" value="C:nucleus"/>
    <property type="evidence" value="ECO:0007669"/>
    <property type="project" value="TreeGrafter"/>
</dbReference>
<feature type="region of interest" description="Disordered" evidence="1">
    <location>
        <begin position="1"/>
        <end position="69"/>
    </location>
</feature>
<feature type="compositionally biased region" description="Acidic residues" evidence="1">
    <location>
        <begin position="43"/>
        <end position="65"/>
    </location>
</feature>
<organism evidence="2 3">
    <name type="scientific">Puccinia graminis f. sp. tritici</name>
    <dbReference type="NCBI Taxonomy" id="56615"/>
    <lineage>
        <taxon>Eukaryota</taxon>
        <taxon>Fungi</taxon>
        <taxon>Dikarya</taxon>
        <taxon>Basidiomycota</taxon>
        <taxon>Pucciniomycotina</taxon>
        <taxon>Pucciniomycetes</taxon>
        <taxon>Pucciniales</taxon>
        <taxon>Pucciniaceae</taxon>
        <taxon>Puccinia</taxon>
    </lineage>
</organism>
<dbReference type="Proteomes" id="UP000325313">
    <property type="component" value="Unassembled WGS sequence"/>
</dbReference>
<evidence type="ECO:0008006" key="4">
    <source>
        <dbReference type="Google" id="ProtNLM"/>
    </source>
</evidence>
<sequence length="316" mass="36233">MTRQMSSQMIQMSKLNCISGDNDNEDDNEETDDDAPLASNLIGDDEVELEDDDLNDLSDEGEEDQYTTQSCKESLSKFRAISRKLNKSPNSKALFKEVCGDLECSTPHNITRDVRTRWNLTFEQLSGILRCSAAILEWQKDKRHGPARSHHINQNDLDLARDLVELLQPFYEITLQVSTAGAARIADIVVFIDQITSHLSSAISDKRDNYPPAIRNACRAGLHITNKYYTLTDCSPLYRVAMVLHPSFKDEYFKLAQWEPEWIEESIRLTREMWENHYKPPPAPQATMSQQSNTCPKVIKWDMHCLSFSYSVKNYS</sequence>
<protein>
    <recommendedName>
        <fullName evidence="4">HAT C-terminal dimerisation domain-containing protein</fullName>
    </recommendedName>
</protein>
<dbReference type="SUPFAM" id="SSF53098">
    <property type="entry name" value="Ribonuclease H-like"/>
    <property type="match status" value="1"/>
</dbReference>
<dbReference type="PANTHER" id="PTHR46169">
    <property type="entry name" value="DNA REPLICATION-RELATED ELEMENT FACTOR, ISOFORM A"/>
    <property type="match status" value="1"/>
</dbReference>
<dbReference type="EMBL" id="VDEP01000438">
    <property type="protein sequence ID" value="KAA1083552.1"/>
    <property type="molecule type" value="Genomic_DNA"/>
</dbReference>
<reference evidence="2 3" key="1">
    <citation type="submission" date="2019-05" db="EMBL/GenBank/DDBJ databases">
        <title>Emergence of the Ug99 lineage of the wheat stem rust pathogen through somatic hybridization.</title>
        <authorList>
            <person name="Li F."/>
            <person name="Upadhyaya N.M."/>
            <person name="Sperschneider J."/>
            <person name="Matny O."/>
            <person name="Nguyen-Phuc H."/>
            <person name="Mago R."/>
            <person name="Raley C."/>
            <person name="Miller M.E."/>
            <person name="Silverstein K.A.T."/>
            <person name="Henningsen E."/>
            <person name="Hirsch C.D."/>
            <person name="Visser B."/>
            <person name="Pretorius Z.A."/>
            <person name="Steffenson B.J."/>
            <person name="Schwessinger B."/>
            <person name="Dodds P.N."/>
            <person name="Figueroa M."/>
        </authorList>
    </citation>
    <scope>NUCLEOTIDE SEQUENCE [LARGE SCALE GENOMIC DNA]</scope>
    <source>
        <strain evidence="2 3">Ug99</strain>
    </source>
</reference>
<gene>
    <name evidence="2" type="ORF">PGTUg99_036041</name>
</gene>
<feature type="compositionally biased region" description="Acidic residues" evidence="1">
    <location>
        <begin position="22"/>
        <end position="35"/>
    </location>
</feature>
<evidence type="ECO:0000313" key="3">
    <source>
        <dbReference type="Proteomes" id="UP000325313"/>
    </source>
</evidence>
<dbReference type="GO" id="GO:0006357">
    <property type="term" value="P:regulation of transcription by RNA polymerase II"/>
    <property type="evidence" value="ECO:0007669"/>
    <property type="project" value="TreeGrafter"/>
</dbReference>
<proteinExistence type="predicted"/>
<dbReference type="InterPro" id="IPR012337">
    <property type="entry name" value="RNaseH-like_sf"/>
</dbReference>
<comment type="caution">
    <text evidence="2">The sequence shown here is derived from an EMBL/GenBank/DDBJ whole genome shotgun (WGS) entry which is preliminary data.</text>
</comment>
<feature type="compositionally biased region" description="Polar residues" evidence="1">
    <location>
        <begin position="1"/>
        <end position="16"/>
    </location>
</feature>
<dbReference type="AlphaFoldDB" id="A0A5B0N3X8"/>
<evidence type="ECO:0000313" key="2">
    <source>
        <dbReference type="EMBL" id="KAA1083552.1"/>
    </source>
</evidence>